<proteinExistence type="predicted"/>
<sequence>MVGHQLPASNAATSSDHSGQGSLELPFLFPGVAQWPMWPHHSQVPSFGSMMTPVGAIPTFPVTGPMGVAPNTITPAVNNWEIKQLPWEESKQIRRRKLQRLAKSTFKEKSNE</sequence>
<feature type="compositionally biased region" description="Polar residues" evidence="1">
    <location>
        <begin position="7"/>
        <end position="20"/>
    </location>
</feature>
<keyword evidence="3" id="KW-1185">Reference proteome</keyword>
<dbReference type="AlphaFoldDB" id="A0A8T0HPG8"/>
<comment type="caution">
    <text evidence="2">The sequence shown here is derived from an EMBL/GenBank/DDBJ whole genome shotgun (WGS) entry which is preliminary data.</text>
</comment>
<accession>A0A8T0HPG8</accession>
<dbReference type="Proteomes" id="UP000822688">
    <property type="component" value="Chromosome V"/>
</dbReference>
<evidence type="ECO:0000313" key="2">
    <source>
        <dbReference type="EMBL" id="KAG0572774.1"/>
    </source>
</evidence>
<reference evidence="2" key="1">
    <citation type="submission" date="2020-06" db="EMBL/GenBank/DDBJ databases">
        <title>WGS assembly of Ceratodon purpureus strain R40.</title>
        <authorList>
            <person name="Carey S.B."/>
            <person name="Jenkins J."/>
            <person name="Shu S."/>
            <person name="Lovell J.T."/>
            <person name="Sreedasyam A."/>
            <person name="Maumus F."/>
            <person name="Tiley G.P."/>
            <person name="Fernandez-Pozo N."/>
            <person name="Barry K."/>
            <person name="Chen C."/>
            <person name="Wang M."/>
            <person name="Lipzen A."/>
            <person name="Daum C."/>
            <person name="Saski C.A."/>
            <person name="Payton A.C."/>
            <person name="Mcbreen J.C."/>
            <person name="Conrad R.E."/>
            <person name="Kollar L.M."/>
            <person name="Olsson S."/>
            <person name="Huttunen S."/>
            <person name="Landis J.B."/>
            <person name="Wickett N.J."/>
            <person name="Johnson M.G."/>
            <person name="Rensing S.A."/>
            <person name="Grimwood J."/>
            <person name="Schmutz J."/>
            <person name="Mcdaniel S.F."/>
        </authorList>
    </citation>
    <scope>NUCLEOTIDE SEQUENCE</scope>
    <source>
        <strain evidence="2">R40</strain>
    </source>
</reference>
<gene>
    <name evidence="2" type="ORF">KC19_VG123800</name>
</gene>
<dbReference type="EMBL" id="CM026426">
    <property type="protein sequence ID" value="KAG0572774.1"/>
    <property type="molecule type" value="Genomic_DNA"/>
</dbReference>
<evidence type="ECO:0000313" key="3">
    <source>
        <dbReference type="Proteomes" id="UP000822688"/>
    </source>
</evidence>
<name>A0A8T0HPG8_CERPU</name>
<evidence type="ECO:0000256" key="1">
    <source>
        <dbReference type="SAM" id="MobiDB-lite"/>
    </source>
</evidence>
<feature type="region of interest" description="Disordered" evidence="1">
    <location>
        <begin position="1"/>
        <end position="20"/>
    </location>
</feature>
<organism evidence="2 3">
    <name type="scientific">Ceratodon purpureus</name>
    <name type="common">Fire moss</name>
    <name type="synonym">Dicranum purpureum</name>
    <dbReference type="NCBI Taxonomy" id="3225"/>
    <lineage>
        <taxon>Eukaryota</taxon>
        <taxon>Viridiplantae</taxon>
        <taxon>Streptophyta</taxon>
        <taxon>Embryophyta</taxon>
        <taxon>Bryophyta</taxon>
        <taxon>Bryophytina</taxon>
        <taxon>Bryopsida</taxon>
        <taxon>Dicranidae</taxon>
        <taxon>Pseudoditrichales</taxon>
        <taxon>Ditrichaceae</taxon>
        <taxon>Ceratodon</taxon>
    </lineage>
</organism>
<protein>
    <submittedName>
        <fullName evidence="2">Uncharacterized protein</fullName>
    </submittedName>
</protein>